<dbReference type="SMART" id="SM00382">
    <property type="entry name" value="AAA"/>
    <property type="match status" value="1"/>
</dbReference>
<accession>A0A0P6X852</accession>
<dbReference type="STRING" id="1134406.ADN00_07065"/>
<dbReference type="PROSITE" id="PS00211">
    <property type="entry name" value="ABC_TRANSPORTER_1"/>
    <property type="match status" value="1"/>
</dbReference>
<keyword evidence="4" id="KW-0067">ATP-binding</keyword>
<evidence type="ECO:0000256" key="1">
    <source>
        <dbReference type="ARBA" id="ARBA00005417"/>
    </source>
</evidence>
<dbReference type="EMBL" id="LGCL01000019">
    <property type="protein sequence ID" value="KPL78231.1"/>
    <property type="molecule type" value="Genomic_DNA"/>
</dbReference>
<dbReference type="PANTHER" id="PTHR42711">
    <property type="entry name" value="ABC TRANSPORTER ATP-BINDING PROTEIN"/>
    <property type="match status" value="1"/>
</dbReference>
<evidence type="ECO:0000259" key="5">
    <source>
        <dbReference type="PROSITE" id="PS50893"/>
    </source>
</evidence>
<evidence type="ECO:0000256" key="3">
    <source>
        <dbReference type="ARBA" id="ARBA00022741"/>
    </source>
</evidence>
<comment type="caution">
    <text evidence="6">The sequence shown here is derived from an EMBL/GenBank/DDBJ whole genome shotgun (WGS) entry which is preliminary data.</text>
</comment>
<dbReference type="GO" id="GO:0016887">
    <property type="term" value="F:ATP hydrolysis activity"/>
    <property type="evidence" value="ECO:0007669"/>
    <property type="project" value="InterPro"/>
</dbReference>
<evidence type="ECO:0000313" key="7">
    <source>
        <dbReference type="Proteomes" id="UP000050417"/>
    </source>
</evidence>
<keyword evidence="2" id="KW-0813">Transport</keyword>
<dbReference type="InterPro" id="IPR003439">
    <property type="entry name" value="ABC_transporter-like_ATP-bd"/>
</dbReference>
<dbReference type="InterPro" id="IPR003593">
    <property type="entry name" value="AAA+_ATPase"/>
</dbReference>
<dbReference type="SUPFAM" id="SSF52540">
    <property type="entry name" value="P-loop containing nucleoside triphosphate hydrolases"/>
    <property type="match status" value="1"/>
</dbReference>
<reference evidence="6 7" key="1">
    <citation type="submission" date="2015-07" db="EMBL/GenBank/DDBJ databases">
        <title>Genome sequence of Ornatilinea apprima DSM 23815.</title>
        <authorList>
            <person name="Hemp J."/>
            <person name="Ward L.M."/>
            <person name="Pace L.A."/>
            <person name="Fischer W.W."/>
        </authorList>
    </citation>
    <scope>NUCLEOTIDE SEQUENCE [LARGE SCALE GENOMIC DNA]</scope>
    <source>
        <strain evidence="6 7">P3M-1</strain>
    </source>
</reference>
<dbReference type="InterPro" id="IPR050763">
    <property type="entry name" value="ABC_transporter_ATP-binding"/>
</dbReference>
<evidence type="ECO:0000256" key="4">
    <source>
        <dbReference type="ARBA" id="ARBA00022840"/>
    </source>
</evidence>
<proteinExistence type="inferred from homology"/>
<evidence type="ECO:0000256" key="2">
    <source>
        <dbReference type="ARBA" id="ARBA00022448"/>
    </source>
</evidence>
<dbReference type="Pfam" id="PF13732">
    <property type="entry name" value="DrrA1-3_C"/>
    <property type="match status" value="1"/>
</dbReference>
<comment type="similarity">
    <text evidence="1">Belongs to the ABC transporter superfamily.</text>
</comment>
<dbReference type="Gene3D" id="3.40.50.300">
    <property type="entry name" value="P-loop containing nucleotide triphosphate hydrolases"/>
    <property type="match status" value="1"/>
</dbReference>
<dbReference type="Proteomes" id="UP000050417">
    <property type="component" value="Unassembled WGS sequence"/>
</dbReference>
<dbReference type="InterPro" id="IPR027417">
    <property type="entry name" value="P-loop_NTPase"/>
</dbReference>
<keyword evidence="3" id="KW-0547">Nucleotide-binding</keyword>
<dbReference type="RefSeq" id="WP_075062281.1">
    <property type="nucleotide sequence ID" value="NZ_LGCL01000019.1"/>
</dbReference>
<dbReference type="PROSITE" id="PS50893">
    <property type="entry name" value="ABC_TRANSPORTER_2"/>
    <property type="match status" value="1"/>
</dbReference>
<keyword evidence="7" id="KW-1185">Reference proteome</keyword>
<dbReference type="AlphaFoldDB" id="A0A0P6X852"/>
<feature type="domain" description="ABC transporter" evidence="5">
    <location>
        <begin position="2"/>
        <end position="232"/>
    </location>
</feature>
<sequence length="307" mass="34446">MIFAENLTKQFDQFVAVDGVNLDVPQGNVLVLLGPNGAGKTTTVRMLTSILRPTRGMARVAGYDVVKEARQVRSVVGVLTEQHGLYGRMNADEYLDFFGQLYGLERNHSGRRSLELLERFGLAEDRKKRLSSYSKGMRQKLSLARALLHQPPVLLLDEPTSAMDPESARMVRDAISSLRSADRTIVLCTHNLAEAEELADQVAIIRKGRIIRWGELNELKQQLLGPTQFEAMLSRHVDGWQGSLPEGVSLTLREGYRLRFQIRDPQNTNPALLRSLLADQLDVISFQEVPHSLESAYIEAVRLAKED</sequence>
<protein>
    <recommendedName>
        <fullName evidence="5">ABC transporter domain-containing protein</fullName>
    </recommendedName>
</protein>
<dbReference type="InterPro" id="IPR025302">
    <property type="entry name" value="DrrA1/2-like_C"/>
</dbReference>
<dbReference type="OrthoDB" id="9804819at2"/>
<evidence type="ECO:0000313" key="6">
    <source>
        <dbReference type="EMBL" id="KPL78231.1"/>
    </source>
</evidence>
<gene>
    <name evidence="6" type="ORF">ADN00_07065</name>
</gene>
<organism evidence="6 7">
    <name type="scientific">Ornatilinea apprima</name>
    <dbReference type="NCBI Taxonomy" id="1134406"/>
    <lineage>
        <taxon>Bacteria</taxon>
        <taxon>Bacillati</taxon>
        <taxon>Chloroflexota</taxon>
        <taxon>Anaerolineae</taxon>
        <taxon>Anaerolineales</taxon>
        <taxon>Anaerolineaceae</taxon>
        <taxon>Ornatilinea</taxon>
    </lineage>
</organism>
<dbReference type="PANTHER" id="PTHR42711:SF5">
    <property type="entry name" value="ABC TRANSPORTER ATP-BINDING PROTEIN NATA"/>
    <property type="match status" value="1"/>
</dbReference>
<dbReference type="InterPro" id="IPR017871">
    <property type="entry name" value="ABC_transporter-like_CS"/>
</dbReference>
<dbReference type="Pfam" id="PF00005">
    <property type="entry name" value="ABC_tran"/>
    <property type="match status" value="1"/>
</dbReference>
<dbReference type="GO" id="GO:0005524">
    <property type="term" value="F:ATP binding"/>
    <property type="evidence" value="ECO:0007669"/>
    <property type="project" value="UniProtKB-KW"/>
</dbReference>
<name>A0A0P6X852_9CHLR</name>